<evidence type="ECO:0000313" key="3">
    <source>
        <dbReference type="EMBL" id="CAH7674587.1"/>
    </source>
</evidence>
<dbReference type="EMBL" id="CALTRL010002053">
    <property type="protein sequence ID" value="CAH7674587.1"/>
    <property type="molecule type" value="Genomic_DNA"/>
</dbReference>
<feature type="compositionally biased region" description="Polar residues" evidence="1">
    <location>
        <begin position="202"/>
        <end position="251"/>
    </location>
</feature>
<feature type="compositionally biased region" description="Polar residues" evidence="1">
    <location>
        <begin position="125"/>
        <end position="164"/>
    </location>
</feature>
<organism evidence="3 4">
    <name type="scientific">Phakopsora pachyrhizi</name>
    <name type="common">Asian soybean rust disease fungus</name>
    <dbReference type="NCBI Taxonomy" id="170000"/>
    <lineage>
        <taxon>Eukaryota</taxon>
        <taxon>Fungi</taxon>
        <taxon>Dikarya</taxon>
        <taxon>Basidiomycota</taxon>
        <taxon>Pucciniomycotina</taxon>
        <taxon>Pucciniomycetes</taxon>
        <taxon>Pucciniales</taxon>
        <taxon>Phakopsoraceae</taxon>
        <taxon>Phakopsora</taxon>
    </lineage>
</organism>
<feature type="compositionally biased region" description="Polar residues" evidence="1">
    <location>
        <begin position="86"/>
        <end position="107"/>
    </location>
</feature>
<feature type="region of interest" description="Disordered" evidence="1">
    <location>
        <begin position="86"/>
        <end position="258"/>
    </location>
</feature>
<name>A0AAV0AYG9_PHAPC</name>
<feature type="compositionally biased region" description="Basic and acidic residues" evidence="1">
    <location>
        <begin position="185"/>
        <end position="201"/>
    </location>
</feature>
<evidence type="ECO:0000313" key="4">
    <source>
        <dbReference type="Proteomes" id="UP001153365"/>
    </source>
</evidence>
<keyword evidence="4" id="KW-1185">Reference proteome</keyword>
<comment type="caution">
    <text evidence="3">The sequence shown here is derived from an EMBL/GenBank/DDBJ whole genome shotgun (WGS) entry which is preliminary data.</text>
</comment>
<dbReference type="AlphaFoldDB" id="A0AAV0AYG9"/>
<gene>
    <name evidence="3" type="ORF">PPACK8108_LOCUS9488</name>
</gene>
<proteinExistence type="predicted"/>
<dbReference type="Proteomes" id="UP001153365">
    <property type="component" value="Unassembled WGS sequence"/>
</dbReference>
<evidence type="ECO:0000256" key="1">
    <source>
        <dbReference type="SAM" id="MobiDB-lite"/>
    </source>
</evidence>
<feature type="chain" id="PRO_5043684399" evidence="2">
    <location>
        <begin position="22"/>
        <end position="258"/>
    </location>
</feature>
<protein>
    <submittedName>
        <fullName evidence="3">Expressed protein</fullName>
    </submittedName>
</protein>
<reference evidence="3" key="1">
    <citation type="submission" date="2022-06" db="EMBL/GenBank/DDBJ databases">
        <authorList>
            <consortium name="SYNGENTA / RWTH Aachen University"/>
        </authorList>
    </citation>
    <scope>NUCLEOTIDE SEQUENCE</scope>
</reference>
<evidence type="ECO:0000256" key="2">
    <source>
        <dbReference type="SAM" id="SignalP"/>
    </source>
</evidence>
<feature type="compositionally biased region" description="Basic and acidic residues" evidence="1">
    <location>
        <begin position="108"/>
        <end position="124"/>
    </location>
</feature>
<accession>A0AAV0AYG9</accession>
<sequence length="258" mass="28303">MFKKSTMILTFLFLALHGTLSSPVPDSLTSNDNNDINFSSEIFARAVQDEYPQEQENSRSGIPGNEFENSNVVNNARDPAELNEQNEQIRGDNQPTTNSNIQLNLKSSTEDKTAKDSPRKRSPESFDTTSSVQPSPRESNGEITNPQVNDVSHSDQINSGNSPTEGFHPGDLNTSGDQGLSKIWPNKDEPQVNYDPHKDQTTSESFPTQGSTQGNFQPQPSRDTTQINENPSIDQTNSGTTTPNPVNSQDGNKPHGDK</sequence>
<feature type="region of interest" description="Disordered" evidence="1">
    <location>
        <begin position="50"/>
        <end position="72"/>
    </location>
</feature>
<feature type="signal peptide" evidence="2">
    <location>
        <begin position="1"/>
        <end position="21"/>
    </location>
</feature>
<keyword evidence="2" id="KW-0732">Signal</keyword>